<proteinExistence type="predicted"/>
<dbReference type="InterPro" id="IPR018289">
    <property type="entry name" value="MULE_transposase_dom"/>
</dbReference>
<feature type="domain" description="MULE transposase" evidence="1">
    <location>
        <begin position="113"/>
        <end position="204"/>
    </location>
</feature>
<evidence type="ECO:0008006" key="6">
    <source>
        <dbReference type="Google" id="ProtNLM"/>
    </source>
</evidence>
<sequence>MDARAKLSEASKSSNRSTHDIIAGCVGSLSGQAIASLPDLNNLKRTVRRIRQKAQNSIPLPLSLETLSIPSSLTTTTSNKTFLQYDSGLNNKRILIFSTKKQLKILKRSSNIFVDGTFSVVPCLFFQLYTIHCDYLDTVCPVIYALLPGKTKKSYDQVFNAIHDLKPDLDPANVSMDFEVAAMSSIRSAFPRANINGCFFHLCQSVYRAVVRLGLKVEYSSDDIFAQQIRAIPALAFLKVTEVIDTFEKLKEQFPVKGKLILSYFEESYIGEKKRGTQSRKKPQFDLQSWNVHERTMNGYHRTNNIIEGWNNRFSSLVDGVHPNMWKFLESLKKEQSYVEAQLYQAEAGVRRPKNLVAERREKRILNVLNASSMTNLEKILSLANNISLKSSQRRGLQNLSGPMDILPPVHIESYKRYEDLLFTSIQEVAANEARTYRKGKDVTVSIDGTWLTQGYSSLHGVGTLVSAVDLPKVLDYEIMNRHCSRCTELLAVKKSNSEM</sequence>
<feature type="domain" description="Mutator-like transposase" evidence="2">
    <location>
        <begin position="395"/>
        <end position="494"/>
    </location>
</feature>
<evidence type="ECO:0000259" key="2">
    <source>
        <dbReference type="Pfam" id="PF20700"/>
    </source>
</evidence>
<accession>A0A814AXI9</accession>
<dbReference type="OrthoDB" id="6612379at2759"/>
<reference evidence="4" key="1">
    <citation type="submission" date="2021-02" db="EMBL/GenBank/DDBJ databases">
        <authorList>
            <person name="Nowell W R."/>
        </authorList>
    </citation>
    <scope>NUCLEOTIDE SEQUENCE</scope>
</reference>
<organism evidence="4 5">
    <name type="scientific">Adineta steineri</name>
    <dbReference type="NCBI Taxonomy" id="433720"/>
    <lineage>
        <taxon>Eukaryota</taxon>
        <taxon>Metazoa</taxon>
        <taxon>Spiralia</taxon>
        <taxon>Gnathifera</taxon>
        <taxon>Rotifera</taxon>
        <taxon>Eurotatoria</taxon>
        <taxon>Bdelloidea</taxon>
        <taxon>Adinetida</taxon>
        <taxon>Adinetidae</taxon>
        <taxon>Adineta</taxon>
    </lineage>
</organism>
<gene>
    <name evidence="3" type="ORF">BJG266_LOCUS5371</name>
    <name evidence="4" type="ORF">QVE165_LOCUS10410</name>
</gene>
<dbReference type="Proteomes" id="UP000663877">
    <property type="component" value="Unassembled WGS sequence"/>
</dbReference>
<dbReference type="Pfam" id="PF10551">
    <property type="entry name" value="MULE"/>
    <property type="match status" value="1"/>
</dbReference>
<evidence type="ECO:0000313" key="4">
    <source>
        <dbReference type="EMBL" id="CAF0918585.1"/>
    </source>
</evidence>
<dbReference type="InterPro" id="IPR049012">
    <property type="entry name" value="Mutator_transp_dom"/>
</dbReference>
<comment type="caution">
    <text evidence="4">The sequence shown here is derived from an EMBL/GenBank/DDBJ whole genome shotgun (WGS) entry which is preliminary data.</text>
</comment>
<dbReference type="PANTHER" id="PTHR47160">
    <property type="entry name" value="PUTATIVE-RELATED"/>
    <property type="match status" value="1"/>
</dbReference>
<protein>
    <recommendedName>
        <fullName evidence="6">MULE transposase domain-containing protein</fullName>
    </recommendedName>
</protein>
<dbReference type="EMBL" id="CAJNOI010000014">
    <property type="protein sequence ID" value="CAF0804144.1"/>
    <property type="molecule type" value="Genomic_DNA"/>
</dbReference>
<dbReference type="PANTHER" id="PTHR47160:SF10">
    <property type="entry name" value="MULE TRANSPOSASE DOMAIN-CONTAINING PROTEIN"/>
    <property type="match status" value="1"/>
</dbReference>
<dbReference type="AlphaFoldDB" id="A0A814AXI9"/>
<evidence type="ECO:0000313" key="5">
    <source>
        <dbReference type="Proteomes" id="UP000663832"/>
    </source>
</evidence>
<keyword evidence="5" id="KW-1185">Reference proteome</keyword>
<evidence type="ECO:0000259" key="1">
    <source>
        <dbReference type="Pfam" id="PF10551"/>
    </source>
</evidence>
<dbReference type="Pfam" id="PF20700">
    <property type="entry name" value="Mutator"/>
    <property type="match status" value="1"/>
</dbReference>
<evidence type="ECO:0000313" key="3">
    <source>
        <dbReference type="EMBL" id="CAF0804144.1"/>
    </source>
</evidence>
<dbReference type="EMBL" id="CAJNOM010000049">
    <property type="protein sequence ID" value="CAF0918585.1"/>
    <property type="molecule type" value="Genomic_DNA"/>
</dbReference>
<name>A0A814AXI9_9BILA</name>
<dbReference type="Proteomes" id="UP000663832">
    <property type="component" value="Unassembled WGS sequence"/>
</dbReference>